<dbReference type="InterPro" id="IPR001841">
    <property type="entry name" value="Znf_RING"/>
</dbReference>
<keyword evidence="6 10" id="KW-0863">Zinc-finger</keyword>
<evidence type="ECO:0000256" key="10">
    <source>
        <dbReference type="PROSITE-ProRule" id="PRU00175"/>
    </source>
</evidence>
<protein>
    <recommendedName>
        <fullName evidence="11">E3 ubiquitin-protein ligase RMA</fullName>
        <ecNumber evidence="11">2.3.2.27</ecNumber>
    </recommendedName>
    <alternativeName>
        <fullName evidence="11">Protein RING membrane-anchor</fullName>
    </alternativeName>
    <alternativeName>
        <fullName evidence="11">RING-type E3 ubiquitin transferase RMA</fullName>
    </alternativeName>
</protein>
<keyword evidence="7 11" id="KW-0833">Ubl conjugation pathway</keyword>
<sequence length="223" mass="24860">MDRGTGSSIEDAQFSSDTLCDTGDFECHICFELAQEPIVTLCGHLYCWPCLYQWLQIHSHSHECPVCKAIVQEEKLVPIFGRGKSNRDPRSRSLPGITVPNRPMGQRPQTAPRVDISNFVRPNDLDTLTGFMPMAAARFGHMTLSTLFGALPAILNLQVNGFHDATVYGATSGVPYLFSSSFHGGYVHGFHNYHSAPIEWKPIFWKILFVFLGILILVHLIVA</sequence>
<evidence type="ECO:0000256" key="9">
    <source>
        <dbReference type="ARBA" id="ARBA00023136"/>
    </source>
</evidence>
<accession>A0A830CTC1</accession>
<evidence type="ECO:0000256" key="4">
    <source>
        <dbReference type="ARBA" id="ARBA00022679"/>
    </source>
</evidence>
<feature type="region of interest" description="Disordered" evidence="12">
    <location>
        <begin position="81"/>
        <end position="110"/>
    </location>
</feature>
<feature type="transmembrane region" description="Helical" evidence="11">
    <location>
        <begin position="203"/>
        <end position="222"/>
    </location>
</feature>
<comment type="subcellular location">
    <subcellularLocation>
        <location evidence="2">Endomembrane system</location>
    </subcellularLocation>
    <subcellularLocation>
        <location evidence="11">Endoplasmic reticulum membrane</location>
        <topology evidence="11">Single-pass type IV membrane protein</topology>
    </subcellularLocation>
</comment>
<dbReference type="InterPro" id="IPR017907">
    <property type="entry name" value="Znf_RING_CS"/>
</dbReference>
<evidence type="ECO:0000256" key="7">
    <source>
        <dbReference type="ARBA" id="ARBA00022786"/>
    </source>
</evidence>
<dbReference type="GO" id="GO:0005789">
    <property type="term" value="C:endoplasmic reticulum membrane"/>
    <property type="evidence" value="ECO:0007669"/>
    <property type="project" value="UniProtKB-SubCell"/>
</dbReference>
<evidence type="ECO:0000256" key="6">
    <source>
        <dbReference type="ARBA" id="ARBA00022771"/>
    </source>
</evidence>
<dbReference type="AlphaFoldDB" id="A0A830CTC1"/>
<dbReference type="GO" id="GO:0006511">
    <property type="term" value="P:ubiquitin-dependent protein catabolic process"/>
    <property type="evidence" value="ECO:0007669"/>
    <property type="project" value="UniProtKB-UniRule"/>
</dbReference>
<dbReference type="GO" id="GO:0061630">
    <property type="term" value="F:ubiquitin protein ligase activity"/>
    <property type="evidence" value="ECO:0007669"/>
    <property type="project" value="UniProtKB-UniRule"/>
</dbReference>
<keyword evidence="9 11" id="KW-0472">Membrane</keyword>
<dbReference type="InterPro" id="IPR013083">
    <property type="entry name" value="Znf_RING/FYVE/PHD"/>
</dbReference>
<dbReference type="Gene3D" id="3.30.40.10">
    <property type="entry name" value="Zinc/RING finger domain, C3HC4 (zinc finger)"/>
    <property type="match status" value="1"/>
</dbReference>
<dbReference type="UniPathway" id="UPA00143"/>
<dbReference type="GO" id="GO:0008270">
    <property type="term" value="F:zinc ion binding"/>
    <property type="evidence" value="ECO:0007669"/>
    <property type="project" value="UniProtKB-KW"/>
</dbReference>
<keyword evidence="11" id="KW-0812">Transmembrane</keyword>
<dbReference type="EC" id="2.3.2.27" evidence="11"/>
<dbReference type="EMBL" id="BMAC01000874">
    <property type="protein sequence ID" value="GFQ03818.1"/>
    <property type="molecule type" value="Genomic_DNA"/>
</dbReference>
<comment type="function">
    <text evidence="11">E3 ubiquitin-protein ligase.</text>
</comment>
<organism evidence="14 15">
    <name type="scientific">Phtheirospermum japonicum</name>
    <dbReference type="NCBI Taxonomy" id="374723"/>
    <lineage>
        <taxon>Eukaryota</taxon>
        <taxon>Viridiplantae</taxon>
        <taxon>Streptophyta</taxon>
        <taxon>Embryophyta</taxon>
        <taxon>Tracheophyta</taxon>
        <taxon>Spermatophyta</taxon>
        <taxon>Magnoliopsida</taxon>
        <taxon>eudicotyledons</taxon>
        <taxon>Gunneridae</taxon>
        <taxon>Pentapetalae</taxon>
        <taxon>asterids</taxon>
        <taxon>lamiids</taxon>
        <taxon>Lamiales</taxon>
        <taxon>Orobanchaceae</taxon>
        <taxon>Orobanchaceae incertae sedis</taxon>
        <taxon>Phtheirospermum</taxon>
    </lineage>
</organism>
<evidence type="ECO:0000256" key="12">
    <source>
        <dbReference type="SAM" id="MobiDB-lite"/>
    </source>
</evidence>
<keyword evidence="11" id="KW-0256">Endoplasmic reticulum</keyword>
<feature type="domain" description="RING-type" evidence="13">
    <location>
        <begin position="27"/>
        <end position="68"/>
    </location>
</feature>
<dbReference type="PROSITE" id="PS50089">
    <property type="entry name" value="ZF_RING_2"/>
    <property type="match status" value="1"/>
</dbReference>
<dbReference type="SUPFAM" id="SSF57850">
    <property type="entry name" value="RING/U-box"/>
    <property type="match status" value="1"/>
</dbReference>
<dbReference type="CDD" id="cd16534">
    <property type="entry name" value="RING-HC_RNF5-like"/>
    <property type="match status" value="1"/>
</dbReference>
<evidence type="ECO:0000256" key="8">
    <source>
        <dbReference type="ARBA" id="ARBA00022833"/>
    </source>
</evidence>
<dbReference type="SMART" id="SM00184">
    <property type="entry name" value="RING"/>
    <property type="match status" value="1"/>
</dbReference>
<keyword evidence="5 11" id="KW-0479">Metal-binding</keyword>
<dbReference type="Proteomes" id="UP000653305">
    <property type="component" value="Unassembled WGS sequence"/>
</dbReference>
<reference evidence="14" key="1">
    <citation type="submission" date="2020-07" db="EMBL/GenBank/DDBJ databases">
        <title>Ethylene signaling mediates host invasion by parasitic plants.</title>
        <authorList>
            <person name="Yoshida S."/>
        </authorList>
    </citation>
    <scope>NUCLEOTIDE SEQUENCE</scope>
    <source>
        <strain evidence="14">Okayama</strain>
    </source>
</reference>
<dbReference type="PANTHER" id="PTHR12313">
    <property type="entry name" value="E3 UBIQUITIN-PROTEIN LIGASE RNF5-RELATED"/>
    <property type="match status" value="1"/>
</dbReference>
<dbReference type="InterPro" id="IPR045103">
    <property type="entry name" value="RNF5/RNF185-like"/>
</dbReference>
<dbReference type="Pfam" id="PF00097">
    <property type="entry name" value="zf-C3HC4"/>
    <property type="match status" value="1"/>
</dbReference>
<evidence type="ECO:0000256" key="11">
    <source>
        <dbReference type="RuleBase" id="RU369090"/>
    </source>
</evidence>
<evidence type="ECO:0000313" key="14">
    <source>
        <dbReference type="EMBL" id="GFQ03818.1"/>
    </source>
</evidence>
<evidence type="ECO:0000256" key="5">
    <source>
        <dbReference type="ARBA" id="ARBA00022723"/>
    </source>
</evidence>
<dbReference type="InterPro" id="IPR018957">
    <property type="entry name" value="Znf_C3HC4_RING-type"/>
</dbReference>
<dbReference type="PROSITE" id="PS00518">
    <property type="entry name" value="ZF_RING_1"/>
    <property type="match status" value="1"/>
</dbReference>
<evidence type="ECO:0000256" key="3">
    <source>
        <dbReference type="ARBA" id="ARBA00004906"/>
    </source>
</evidence>
<keyword evidence="11" id="KW-1133">Transmembrane helix</keyword>
<evidence type="ECO:0000313" key="15">
    <source>
        <dbReference type="Proteomes" id="UP000653305"/>
    </source>
</evidence>
<comment type="domain">
    <text evidence="11">The RING-type zinc finger domain is responsible for E3 ligase activity.</text>
</comment>
<comment type="caution">
    <text evidence="14">The sequence shown here is derived from an EMBL/GenBank/DDBJ whole genome shotgun (WGS) entry which is preliminary data.</text>
</comment>
<keyword evidence="8 11" id="KW-0862">Zinc</keyword>
<gene>
    <name evidence="14" type="ORF">PHJA_002525600</name>
</gene>
<keyword evidence="4 11" id="KW-0808">Transferase</keyword>
<evidence type="ECO:0000256" key="2">
    <source>
        <dbReference type="ARBA" id="ARBA00004308"/>
    </source>
</evidence>
<dbReference type="OrthoDB" id="6270329at2759"/>
<keyword evidence="15" id="KW-1185">Reference proteome</keyword>
<name>A0A830CTC1_9LAMI</name>
<comment type="pathway">
    <text evidence="3 11">Protein modification; protein ubiquitination.</text>
</comment>
<evidence type="ECO:0000256" key="1">
    <source>
        <dbReference type="ARBA" id="ARBA00000900"/>
    </source>
</evidence>
<evidence type="ECO:0000259" key="13">
    <source>
        <dbReference type="PROSITE" id="PS50089"/>
    </source>
</evidence>
<dbReference type="GO" id="GO:0016567">
    <property type="term" value="P:protein ubiquitination"/>
    <property type="evidence" value="ECO:0007669"/>
    <property type="project" value="UniProtKB-UniPathway"/>
</dbReference>
<proteinExistence type="predicted"/>
<comment type="catalytic activity">
    <reaction evidence="1 11">
        <text>S-ubiquitinyl-[E2 ubiquitin-conjugating enzyme]-L-cysteine + [acceptor protein]-L-lysine = [E2 ubiquitin-conjugating enzyme]-L-cysteine + N(6)-ubiquitinyl-[acceptor protein]-L-lysine.</text>
        <dbReference type="EC" id="2.3.2.27"/>
    </reaction>
</comment>